<accession>A0A5C5G805</accession>
<gene>
    <name evidence="2" type="ORF">DMC30DRAFT_371061</name>
</gene>
<dbReference type="STRING" id="5288.A0A5C5G805"/>
<sequence length="250" mass="26660">MTLPRLVVVGGSGRVALLFSQKASSLFSITSLVRSKDHFDAITKTGANPKLLSLEDASVDELARDFEGADAVLFAAGAGGKGGKERTVKVDQEGAIKVFDALERLPEPKPYLVLVGALDTRDLSKPAPTHYTEEDLEASKKAHDAIGAYYDAKLAADQNLAKRTSFPWTVLRPGHLLDESAKGRVALGVTHMGGVTRDDVAATLLALFRLSPEQREKARGRALDLVQGTDGDVPVDEAVQKVLQSGESSL</sequence>
<name>A0A5C5G805_9BASI</name>
<dbReference type="OrthoDB" id="10254604at2759"/>
<keyword evidence="3" id="KW-1185">Reference proteome</keyword>
<evidence type="ECO:0000313" key="2">
    <source>
        <dbReference type="EMBL" id="TNY24534.1"/>
    </source>
</evidence>
<reference evidence="2 3" key="1">
    <citation type="submission" date="2019-03" db="EMBL/GenBank/DDBJ databases">
        <title>Rhodosporidium diobovatum UCD-FST 08-225 genome sequencing, assembly, and annotation.</title>
        <authorList>
            <person name="Fakankun I.U."/>
            <person name="Fristensky B."/>
            <person name="Levin D.B."/>
        </authorList>
    </citation>
    <scope>NUCLEOTIDE SEQUENCE [LARGE SCALE GENOMIC DNA]</scope>
    <source>
        <strain evidence="2 3">UCD-FST 08-225</strain>
    </source>
</reference>
<dbReference type="EMBL" id="SOZI01000002">
    <property type="protein sequence ID" value="TNY24534.1"/>
    <property type="molecule type" value="Genomic_DNA"/>
</dbReference>
<dbReference type="SUPFAM" id="SSF51735">
    <property type="entry name" value="NAD(P)-binding Rossmann-fold domains"/>
    <property type="match status" value="1"/>
</dbReference>
<dbReference type="PANTHER" id="PTHR15020:SF50">
    <property type="entry name" value="UPF0659 PROTEIN YMR090W"/>
    <property type="match status" value="1"/>
</dbReference>
<evidence type="ECO:0000259" key="1">
    <source>
        <dbReference type="Pfam" id="PF13460"/>
    </source>
</evidence>
<dbReference type="Gene3D" id="3.40.50.720">
    <property type="entry name" value="NAD(P)-binding Rossmann-like Domain"/>
    <property type="match status" value="1"/>
</dbReference>
<dbReference type="InterPro" id="IPR036291">
    <property type="entry name" value="NAD(P)-bd_dom_sf"/>
</dbReference>
<dbReference type="PANTHER" id="PTHR15020">
    <property type="entry name" value="FLAVIN REDUCTASE-RELATED"/>
    <property type="match status" value="1"/>
</dbReference>
<evidence type="ECO:0000313" key="3">
    <source>
        <dbReference type="Proteomes" id="UP000311382"/>
    </source>
</evidence>
<proteinExistence type="predicted"/>
<dbReference type="AlphaFoldDB" id="A0A5C5G805"/>
<comment type="caution">
    <text evidence="2">The sequence shown here is derived from an EMBL/GenBank/DDBJ whole genome shotgun (WGS) entry which is preliminary data.</text>
</comment>
<dbReference type="Proteomes" id="UP000311382">
    <property type="component" value="Unassembled WGS sequence"/>
</dbReference>
<dbReference type="InterPro" id="IPR016040">
    <property type="entry name" value="NAD(P)-bd_dom"/>
</dbReference>
<protein>
    <submittedName>
        <fullName evidence="2">NADH(P)-binding-domain-containing protein</fullName>
    </submittedName>
</protein>
<feature type="domain" description="NAD(P)-binding" evidence="1">
    <location>
        <begin position="10"/>
        <end position="208"/>
    </location>
</feature>
<organism evidence="2 3">
    <name type="scientific">Rhodotorula diobovata</name>
    <dbReference type="NCBI Taxonomy" id="5288"/>
    <lineage>
        <taxon>Eukaryota</taxon>
        <taxon>Fungi</taxon>
        <taxon>Dikarya</taxon>
        <taxon>Basidiomycota</taxon>
        <taxon>Pucciniomycotina</taxon>
        <taxon>Microbotryomycetes</taxon>
        <taxon>Sporidiobolales</taxon>
        <taxon>Sporidiobolaceae</taxon>
        <taxon>Rhodotorula</taxon>
    </lineage>
</organism>
<dbReference type="Pfam" id="PF13460">
    <property type="entry name" value="NAD_binding_10"/>
    <property type="match status" value="1"/>
</dbReference>